<dbReference type="PANTHER" id="PTHR31836">
    <property type="match status" value="1"/>
</dbReference>
<dbReference type="EMBL" id="JARIHO010000019">
    <property type="protein sequence ID" value="KAJ7347300.1"/>
    <property type="molecule type" value="Genomic_DNA"/>
</dbReference>
<organism evidence="2 3">
    <name type="scientific">Mycena albidolilacea</name>
    <dbReference type="NCBI Taxonomy" id="1033008"/>
    <lineage>
        <taxon>Eukaryota</taxon>
        <taxon>Fungi</taxon>
        <taxon>Dikarya</taxon>
        <taxon>Basidiomycota</taxon>
        <taxon>Agaricomycotina</taxon>
        <taxon>Agaricomycetes</taxon>
        <taxon>Agaricomycetidae</taxon>
        <taxon>Agaricales</taxon>
        <taxon>Marasmiineae</taxon>
        <taxon>Mycenaceae</taxon>
        <taxon>Mycena</taxon>
    </lineage>
</organism>
<evidence type="ECO:0000313" key="2">
    <source>
        <dbReference type="EMBL" id="KAJ7347300.1"/>
    </source>
</evidence>
<dbReference type="InterPro" id="IPR051477">
    <property type="entry name" value="Expansin_CellWall"/>
</dbReference>
<dbReference type="PANTHER" id="PTHR31836:SF28">
    <property type="entry name" value="SRCR DOMAIN-CONTAINING PROTEIN-RELATED"/>
    <property type="match status" value="1"/>
</dbReference>
<sequence>MVPIILAASYYDPAGGFGACGWRIYDTDFIVALGEDTWDGGVHCGKIIHVTYNGVTISATVADRCPGCNSLHGPHSIDLSEGAMAALDSNYVNDGIITVHWEGYF</sequence>
<keyword evidence="3" id="KW-1185">Reference proteome</keyword>
<dbReference type="Proteomes" id="UP001218218">
    <property type="component" value="Unassembled WGS sequence"/>
</dbReference>
<comment type="caution">
    <text evidence="2">The sequence shown here is derived from an EMBL/GenBank/DDBJ whole genome shotgun (WGS) entry which is preliminary data.</text>
</comment>
<dbReference type="SUPFAM" id="SSF50685">
    <property type="entry name" value="Barwin-like endoglucanases"/>
    <property type="match status" value="1"/>
</dbReference>
<dbReference type="InterPro" id="IPR036908">
    <property type="entry name" value="RlpA-like_sf"/>
</dbReference>
<keyword evidence="1" id="KW-0732">Signal</keyword>
<proteinExistence type="predicted"/>
<evidence type="ECO:0000256" key="1">
    <source>
        <dbReference type="ARBA" id="ARBA00022729"/>
    </source>
</evidence>
<dbReference type="Gene3D" id="2.40.40.10">
    <property type="entry name" value="RlpA-like domain"/>
    <property type="match status" value="1"/>
</dbReference>
<gene>
    <name evidence="2" type="ORF">DFH08DRAFT_699741</name>
</gene>
<dbReference type="AlphaFoldDB" id="A0AAD7A0V9"/>
<dbReference type="CDD" id="cd22191">
    <property type="entry name" value="DPBB_RlpA_EXP_N-like"/>
    <property type="match status" value="1"/>
</dbReference>
<accession>A0AAD7A0V9</accession>
<reference evidence="2" key="1">
    <citation type="submission" date="2023-03" db="EMBL/GenBank/DDBJ databases">
        <title>Massive genome expansion in bonnet fungi (Mycena s.s.) driven by repeated elements and novel gene families across ecological guilds.</title>
        <authorList>
            <consortium name="Lawrence Berkeley National Laboratory"/>
            <person name="Harder C.B."/>
            <person name="Miyauchi S."/>
            <person name="Viragh M."/>
            <person name="Kuo A."/>
            <person name="Thoen E."/>
            <person name="Andreopoulos B."/>
            <person name="Lu D."/>
            <person name="Skrede I."/>
            <person name="Drula E."/>
            <person name="Henrissat B."/>
            <person name="Morin E."/>
            <person name="Kohler A."/>
            <person name="Barry K."/>
            <person name="LaButti K."/>
            <person name="Morin E."/>
            <person name="Salamov A."/>
            <person name="Lipzen A."/>
            <person name="Mereny Z."/>
            <person name="Hegedus B."/>
            <person name="Baldrian P."/>
            <person name="Stursova M."/>
            <person name="Weitz H."/>
            <person name="Taylor A."/>
            <person name="Grigoriev I.V."/>
            <person name="Nagy L.G."/>
            <person name="Martin F."/>
            <person name="Kauserud H."/>
        </authorList>
    </citation>
    <scope>NUCLEOTIDE SEQUENCE</scope>
    <source>
        <strain evidence="2">CBHHK002</strain>
    </source>
</reference>
<name>A0AAD7A0V9_9AGAR</name>
<evidence type="ECO:0000313" key="3">
    <source>
        <dbReference type="Proteomes" id="UP001218218"/>
    </source>
</evidence>
<protein>
    <submittedName>
        <fullName evidence="2">RlpA-like double-psi beta-barrel-protein domain-containing protein-containing protein</fullName>
    </submittedName>
</protein>